<evidence type="ECO:0000259" key="12">
    <source>
        <dbReference type="Pfam" id="PF00742"/>
    </source>
</evidence>
<evidence type="ECO:0000256" key="7">
    <source>
        <dbReference type="ARBA" id="ARBA00022697"/>
    </source>
</evidence>
<feature type="active site" description="Proton donor" evidence="10">
    <location>
        <position position="200"/>
    </location>
</feature>
<evidence type="ECO:0000256" key="9">
    <source>
        <dbReference type="ARBA" id="ARBA00023167"/>
    </source>
</evidence>
<dbReference type="PROSITE" id="PS01042">
    <property type="entry name" value="HOMOSER_DHGENASE"/>
    <property type="match status" value="1"/>
</dbReference>
<comment type="pathway">
    <text evidence="1">Amino-acid biosynthesis; L-threonine biosynthesis; L-threonine from L-aspartate: step 3/5.</text>
</comment>
<dbReference type="OrthoDB" id="4488at2157"/>
<dbReference type="Gene3D" id="3.30.360.10">
    <property type="entry name" value="Dihydrodipicolinate Reductase, domain 2"/>
    <property type="match status" value="1"/>
</dbReference>
<dbReference type="RefSeq" id="WP_009075388.1">
    <property type="nucleotide sequence ID" value="NZ_JH597770.1"/>
</dbReference>
<dbReference type="AlphaFoldDB" id="H2C967"/>
<dbReference type="UniPathway" id="UPA00051">
    <property type="reaction ID" value="UER00465"/>
</dbReference>
<dbReference type="Proteomes" id="UP000003980">
    <property type="component" value="Unassembled WGS sequence"/>
</dbReference>
<proteinExistence type="inferred from homology"/>
<evidence type="ECO:0000256" key="3">
    <source>
        <dbReference type="ARBA" id="ARBA00006753"/>
    </source>
</evidence>
<name>H2C967_9CREN</name>
<dbReference type="NCBIfam" id="NF004976">
    <property type="entry name" value="PRK06349.1"/>
    <property type="match status" value="1"/>
</dbReference>
<dbReference type="FunFam" id="3.30.360.10:FF:000005">
    <property type="entry name" value="Homoserine dehydrogenase"/>
    <property type="match status" value="1"/>
</dbReference>
<sequence length="312" mass="33813">MKAIMVGFGQVGRSLRTLLQGRAKELGVEVEIEAVVTRRGIMIGDGEEFRKTRDGTAMDALNLIGPDLVIDVSSANYQTGEPSLSLYIEALRRGVHVVTSNKAPLALKFWEIMDTSRRHGGKLGFQATVMSGVPSVNLIRVMPGLKITRIRGILNGTTNYILSKMYQGLSYEEALKEAQELGYAESNPEHDVNGFDAAAKLVILANYGLGSRANINSVHFKGIKELSQERIIALKRQGKKVKLVAEAYGNSLTVEPREIGPEDPLYNIDGVTNALHISSDVQEITVIGPGAGPLNAAFGVFSDIVLMSKGLY</sequence>
<dbReference type="InterPro" id="IPR036291">
    <property type="entry name" value="NAD(P)-bd_dom_sf"/>
</dbReference>
<evidence type="ECO:0000256" key="8">
    <source>
        <dbReference type="ARBA" id="ARBA00023002"/>
    </source>
</evidence>
<evidence type="ECO:0000259" key="13">
    <source>
        <dbReference type="Pfam" id="PF03447"/>
    </source>
</evidence>
<dbReference type="GO" id="GO:0009088">
    <property type="term" value="P:threonine biosynthetic process"/>
    <property type="evidence" value="ECO:0007669"/>
    <property type="project" value="UniProtKB-UniPathway"/>
</dbReference>
<dbReference type="InterPro" id="IPR019811">
    <property type="entry name" value="HDH_CS"/>
</dbReference>
<dbReference type="eggNOG" id="arCOG01351">
    <property type="taxonomic scope" value="Archaea"/>
</dbReference>
<dbReference type="InterPro" id="IPR001342">
    <property type="entry name" value="HDH_cat"/>
</dbReference>
<dbReference type="EMBL" id="JH597770">
    <property type="protein sequence ID" value="EHP68693.1"/>
    <property type="molecule type" value="Genomic_DNA"/>
</dbReference>
<keyword evidence="6" id="KW-0028">Amino-acid biosynthesis</keyword>
<dbReference type="GO" id="GO:0050661">
    <property type="term" value="F:NADP binding"/>
    <property type="evidence" value="ECO:0007669"/>
    <property type="project" value="InterPro"/>
</dbReference>
<dbReference type="GO" id="GO:0009086">
    <property type="term" value="P:methionine biosynthetic process"/>
    <property type="evidence" value="ECO:0007669"/>
    <property type="project" value="UniProtKB-KW"/>
</dbReference>
<dbReference type="InterPro" id="IPR022697">
    <property type="entry name" value="HDH_short"/>
</dbReference>
<keyword evidence="15" id="KW-1185">Reference proteome</keyword>
<evidence type="ECO:0000313" key="14">
    <source>
        <dbReference type="EMBL" id="EHP68693.1"/>
    </source>
</evidence>
<evidence type="ECO:0000256" key="11">
    <source>
        <dbReference type="PIRSR" id="PIRSR036497-2"/>
    </source>
</evidence>
<feature type="domain" description="Homoserine dehydrogenase catalytic" evidence="12">
    <location>
        <begin position="141"/>
        <end position="305"/>
    </location>
</feature>
<evidence type="ECO:0000256" key="5">
    <source>
        <dbReference type="ARBA" id="ARBA00013376"/>
    </source>
</evidence>
<dbReference type="HOGENOM" id="CLU_009116_1_2_2"/>
<protein>
    <recommendedName>
        <fullName evidence="5">Homoserine dehydrogenase</fullName>
        <ecNumber evidence="4">1.1.1.3</ecNumber>
    </recommendedName>
</protein>
<dbReference type="EC" id="1.1.1.3" evidence="4"/>
<evidence type="ECO:0000256" key="4">
    <source>
        <dbReference type="ARBA" id="ARBA00013213"/>
    </source>
</evidence>
<dbReference type="GO" id="GO:0004412">
    <property type="term" value="F:homoserine dehydrogenase activity"/>
    <property type="evidence" value="ECO:0007669"/>
    <property type="project" value="UniProtKB-EC"/>
</dbReference>
<evidence type="ECO:0000256" key="6">
    <source>
        <dbReference type="ARBA" id="ARBA00022605"/>
    </source>
</evidence>
<dbReference type="SUPFAM" id="SSF55347">
    <property type="entry name" value="Glyceraldehyde-3-phosphate dehydrogenase-like, C-terminal domain"/>
    <property type="match status" value="1"/>
</dbReference>
<dbReference type="Pfam" id="PF00742">
    <property type="entry name" value="Homoserine_dh"/>
    <property type="match status" value="1"/>
</dbReference>
<feature type="binding site" evidence="11">
    <location>
        <begin position="7"/>
        <end position="12"/>
    </location>
    <ligand>
        <name>NADP(+)</name>
        <dbReference type="ChEBI" id="CHEBI:58349"/>
    </ligand>
</feature>
<dbReference type="Gene3D" id="3.40.50.720">
    <property type="entry name" value="NAD(P)-binding Rossmann-like Domain"/>
    <property type="match status" value="1"/>
</dbReference>
<dbReference type="PANTHER" id="PTHR43331">
    <property type="entry name" value="HOMOSERINE DEHYDROGENASE"/>
    <property type="match status" value="1"/>
</dbReference>
<dbReference type="STRING" id="671065.MetMK1DRAFT_00031380"/>
<feature type="binding site" evidence="11">
    <location>
        <position position="102"/>
    </location>
    <ligand>
        <name>NADPH</name>
        <dbReference type="ChEBI" id="CHEBI:57783"/>
    </ligand>
</feature>
<keyword evidence="7" id="KW-0791">Threonine biosynthesis</keyword>
<feature type="domain" description="Aspartate/homoserine dehydrogenase NAD-binding" evidence="13">
    <location>
        <begin position="7"/>
        <end position="123"/>
    </location>
</feature>
<keyword evidence="8" id="KW-0560">Oxidoreductase</keyword>
<keyword evidence="9" id="KW-0486">Methionine biosynthesis</keyword>
<evidence type="ECO:0000256" key="2">
    <source>
        <dbReference type="ARBA" id="ARBA00005062"/>
    </source>
</evidence>
<dbReference type="Pfam" id="PF03447">
    <property type="entry name" value="NAD_binding_3"/>
    <property type="match status" value="1"/>
</dbReference>
<evidence type="ECO:0000313" key="15">
    <source>
        <dbReference type="Proteomes" id="UP000003980"/>
    </source>
</evidence>
<feature type="binding site" evidence="11">
    <location>
        <position position="185"/>
    </location>
    <ligand>
        <name>L-homoserine</name>
        <dbReference type="ChEBI" id="CHEBI:57476"/>
    </ligand>
</feature>
<dbReference type="UniPathway" id="UPA00050">
    <property type="reaction ID" value="UER00063"/>
</dbReference>
<evidence type="ECO:0000256" key="1">
    <source>
        <dbReference type="ARBA" id="ARBA00005056"/>
    </source>
</evidence>
<dbReference type="InterPro" id="IPR005106">
    <property type="entry name" value="Asp/hSer_DH_NAD-bd"/>
</dbReference>
<accession>H2C967</accession>
<keyword evidence="11" id="KW-0521">NADP</keyword>
<dbReference type="PIRSF" id="PIRSF036497">
    <property type="entry name" value="HDH_short"/>
    <property type="match status" value="1"/>
</dbReference>
<gene>
    <name evidence="14" type="ORF">MetMK1DRAFT_00031380</name>
</gene>
<dbReference type="SUPFAM" id="SSF51735">
    <property type="entry name" value="NAD(P)-binding Rossmann-fold domains"/>
    <property type="match status" value="1"/>
</dbReference>
<reference evidence="14 15" key="1">
    <citation type="submission" date="2012-01" db="EMBL/GenBank/DDBJ databases">
        <title>Improved High-Quality Draft sequence of Metallosphaera yellowstonensis MK1.</title>
        <authorList>
            <consortium name="US DOE Joint Genome Institute"/>
            <person name="Lucas S."/>
            <person name="Han J."/>
            <person name="Cheng J.-F."/>
            <person name="Goodwin L."/>
            <person name="Pitluck S."/>
            <person name="Peters L."/>
            <person name="Teshima H."/>
            <person name="Detter J.C."/>
            <person name="Han C."/>
            <person name="Tapia R."/>
            <person name="Land M."/>
            <person name="Hauser L."/>
            <person name="Kyrpides N."/>
            <person name="Kozubal M."/>
            <person name="Macur R.E."/>
            <person name="Jay Z."/>
            <person name="Inskeep W."/>
            <person name="Woyke T."/>
        </authorList>
    </citation>
    <scope>NUCLEOTIDE SEQUENCE [LARGE SCALE GENOMIC DNA]</scope>
    <source>
        <strain evidence="14 15">MK1</strain>
    </source>
</reference>
<evidence type="ECO:0000256" key="10">
    <source>
        <dbReference type="PIRSR" id="PIRSR036497-1"/>
    </source>
</evidence>
<comment type="pathway">
    <text evidence="2">Amino-acid biosynthesis; L-methionine biosynthesis via de novo pathway; L-homoserine from L-aspartate: step 3/3.</text>
</comment>
<organism evidence="14 15">
    <name type="scientific">Metallosphaera yellowstonensis MK1</name>
    <dbReference type="NCBI Taxonomy" id="671065"/>
    <lineage>
        <taxon>Archaea</taxon>
        <taxon>Thermoproteota</taxon>
        <taxon>Thermoprotei</taxon>
        <taxon>Sulfolobales</taxon>
        <taxon>Sulfolobaceae</taxon>
        <taxon>Metallosphaera</taxon>
    </lineage>
</organism>
<comment type="similarity">
    <text evidence="3">Belongs to the homoserine dehydrogenase family.</text>
</comment>
<dbReference type="PANTHER" id="PTHR43331:SF1">
    <property type="entry name" value="HOMOSERINE DEHYDROGENASE"/>
    <property type="match status" value="1"/>
</dbReference>